<protein>
    <recommendedName>
        <fullName evidence="13">UEV domain-containing protein</fullName>
    </recommendedName>
</protein>
<dbReference type="InterPro" id="IPR017916">
    <property type="entry name" value="SB_dom"/>
</dbReference>
<dbReference type="CDD" id="cd11685">
    <property type="entry name" value="UEV_TSG101-like"/>
    <property type="match status" value="1"/>
</dbReference>
<evidence type="ECO:0000256" key="3">
    <source>
        <dbReference type="ARBA" id="ARBA00022448"/>
    </source>
</evidence>
<dbReference type="PROSITE" id="PS51322">
    <property type="entry name" value="UEV"/>
    <property type="match status" value="1"/>
</dbReference>
<dbReference type="SUPFAM" id="SSF54495">
    <property type="entry name" value="UBC-like"/>
    <property type="match status" value="1"/>
</dbReference>
<dbReference type="SUPFAM" id="SSF140111">
    <property type="entry name" value="Endosomal sorting complex assembly domain"/>
    <property type="match status" value="1"/>
</dbReference>
<reference evidence="11 12" key="1">
    <citation type="submission" date="2024-10" db="EMBL/GenBank/DDBJ databases">
        <title>Updated reference genomes for cyclostephanoid diatoms.</title>
        <authorList>
            <person name="Roberts W.R."/>
            <person name="Alverson A.J."/>
        </authorList>
    </citation>
    <scope>NUCLEOTIDE SEQUENCE [LARGE SCALE GENOMIC DNA]</scope>
    <source>
        <strain evidence="11 12">AJA276-08</strain>
    </source>
</reference>
<evidence type="ECO:0000256" key="2">
    <source>
        <dbReference type="ARBA" id="ARBA00009594"/>
    </source>
</evidence>
<dbReference type="PROSITE" id="PS51312">
    <property type="entry name" value="SB"/>
    <property type="match status" value="1"/>
</dbReference>
<dbReference type="InterPro" id="IPR008883">
    <property type="entry name" value="UEV_N"/>
</dbReference>
<accession>A0ABD3NWQ1</accession>
<evidence type="ECO:0000256" key="4">
    <source>
        <dbReference type="ARBA" id="ARBA00022753"/>
    </source>
</evidence>
<dbReference type="InterPro" id="IPR037202">
    <property type="entry name" value="ESCRT_assembly_dom"/>
</dbReference>
<dbReference type="Pfam" id="PF09454">
    <property type="entry name" value="Vps23_core"/>
    <property type="match status" value="1"/>
</dbReference>
<feature type="domain" description="SB" evidence="9">
    <location>
        <begin position="331"/>
        <end position="398"/>
    </location>
</feature>
<keyword evidence="5 7" id="KW-0653">Protein transport</keyword>
<dbReference type="GO" id="GO:0015031">
    <property type="term" value="P:protein transport"/>
    <property type="evidence" value="ECO:0007669"/>
    <property type="project" value="UniProtKB-UniRule"/>
</dbReference>
<feature type="domain" description="UEV" evidence="10">
    <location>
        <begin position="6"/>
        <end position="148"/>
    </location>
</feature>
<evidence type="ECO:0000256" key="5">
    <source>
        <dbReference type="ARBA" id="ARBA00022927"/>
    </source>
</evidence>
<feature type="coiled-coil region" evidence="8">
    <location>
        <begin position="158"/>
        <end position="218"/>
    </location>
</feature>
<dbReference type="AlphaFoldDB" id="A0ABD3NWQ1"/>
<keyword evidence="6 8" id="KW-0175">Coiled coil</keyword>
<dbReference type="Gene3D" id="6.10.140.820">
    <property type="match status" value="1"/>
</dbReference>
<evidence type="ECO:0000256" key="8">
    <source>
        <dbReference type="SAM" id="Coils"/>
    </source>
</evidence>
<dbReference type="InterPro" id="IPR016135">
    <property type="entry name" value="UBQ-conjugating_enzyme/RWD"/>
</dbReference>
<comment type="caution">
    <text evidence="11">The sequence shown here is derived from an EMBL/GenBank/DDBJ whole genome shotgun (WGS) entry which is preliminary data.</text>
</comment>
<evidence type="ECO:0000313" key="12">
    <source>
        <dbReference type="Proteomes" id="UP001530315"/>
    </source>
</evidence>
<dbReference type="Proteomes" id="UP001530315">
    <property type="component" value="Unassembled WGS sequence"/>
</dbReference>
<comment type="similarity">
    <text evidence="2">Belongs to the ubiquitin-conjugating enzyme family. UEV subfamily.</text>
</comment>
<evidence type="ECO:0000256" key="1">
    <source>
        <dbReference type="ARBA" id="ARBA00004177"/>
    </source>
</evidence>
<name>A0ABD3NWQ1_9STRA</name>
<evidence type="ECO:0008006" key="13">
    <source>
        <dbReference type="Google" id="ProtNLM"/>
    </source>
</evidence>
<evidence type="ECO:0000256" key="7">
    <source>
        <dbReference type="PROSITE-ProRule" id="PRU00644"/>
    </source>
</evidence>
<dbReference type="PANTHER" id="PTHR23306:SF3">
    <property type="entry name" value="TUMOR SUPPRESSOR PROTEIN 101"/>
    <property type="match status" value="1"/>
</dbReference>
<dbReference type="InterPro" id="IPR052070">
    <property type="entry name" value="ESCRT-I_UEV_domain"/>
</dbReference>
<organism evidence="11 12">
    <name type="scientific">Stephanodiscus triporus</name>
    <dbReference type="NCBI Taxonomy" id="2934178"/>
    <lineage>
        <taxon>Eukaryota</taxon>
        <taxon>Sar</taxon>
        <taxon>Stramenopiles</taxon>
        <taxon>Ochrophyta</taxon>
        <taxon>Bacillariophyta</taxon>
        <taxon>Coscinodiscophyceae</taxon>
        <taxon>Thalassiosirophycidae</taxon>
        <taxon>Stephanodiscales</taxon>
        <taxon>Stephanodiscaceae</taxon>
        <taxon>Stephanodiscus</taxon>
    </lineage>
</organism>
<keyword evidence="4" id="KW-0967">Endosome</keyword>
<proteinExistence type="inferred from homology"/>
<sequence>MSTQEDLIYIVFDRLSGVYGDPSRVMRDAEGLLFSSHLGSQLNPRAEQFMLNDVLMLEGTLPMTYRDVTYHIPIDMYLPPQYPAHPPIVFVRPAATMSIKAKHKHVGQDGMVNIPYLHSWKSDTCDLTDLAVFMSSMFGDEPPCYAEDRTETIEEARLIEIEREREVAEANLAVEAARRAEEQETAEAKRRTEAEKRARLAEERRRRIEQEAADAAAETERVRLAEEARLRRERADAIAVATSAARSAMKDLFDRARGELRVELRDQKQLEAGRDSINALVREGEERKARLVCESEKSDESIRALDRWLRACENGDEGSGVNADLLAIPADTQSAQMLTLSSESAAIDDCVYFLDMALARGKLTSEVFLKEVRRLSKRQFLAKAHLIKIEKMRATEHR</sequence>
<dbReference type="PANTHER" id="PTHR23306">
    <property type="entry name" value="TUMOR SUSCEPTIBILITY GENE 101 PROTEIN-RELATED"/>
    <property type="match status" value="1"/>
</dbReference>
<dbReference type="GO" id="GO:0005768">
    <property type="term" value="C:endosome"/>
    <property type="evidence" value="ECO:0007669"/>
    <property type="project" value="UniProtKB-SubCell"/>
</dbReference>
<dbReference type="Gene3D" id="3.10.110.10">
    <property type="entry name" value="Ubiquitin Conjugating Enzyme"/>
    <property type="match status" value="1"/>
</dbReference>
<evidence type="ECO:0000313" key="11">
    <source>
        <dbReference type="EMBL" id="KAL3780169.1"/>
    </source>
</evidence>
<comment type="subcellular location">
    <subcellularLocation>
        <location evidence="1">Endosome</location>
    </subcellularLocation>
</comment>
<evidence type="ECO:0000259" key="9">
    <source>
        <dbReference type="PROSITE" id="PS51312"/>
    </source>
</evidence>
<dbReference type="EMBL" id="JALLAZ020001127">
    <property type="protein sequence ID" value="KAL3780169.1"/>
    <property type="molecule type" value="Genomic_DNA"/>
</dbReference>
<keyword evidence="3 7" id="KW-0813">Transport</keyword>
<evidence type="ECO:0000259" key="10">
    <source>
        <dbReference type="PROSITE" id="PS51322"/>
    </source>
</evidence>
<keyword evidence="12" id="KW-1185">Reference proteome</keyword>
<evidence type="ECO:0000256" key="6">
    <source>
        <dbReference type="ARBA" id="ARBA00023054"/>
    </source>
</evidence>
<gene>
    <name evidence="11" type="ORF">ACHAW5_010527</name>
</gene>
<dbReference type="Pfam" id="PF05743">
    <property type="entry name" value="UEV"/>
    <property type="match status" value="1"/>
</dbReference>